<dbReference type="GO" id="GO:0055085">
    <property type="term" value="P:transmembrane transport"/>
    <property type="evidence" value="ECO:0007669"/>
    <property type="project" value="InterPro"/>
</dbReference>
<dbReference type="GO" id="GO:0015920">
    <property type="term" value="P:lipopolysaccharide transport"/>
    <property type="evidence" value="ECO:0007669"/>
    <property type="project" value="TreeGrafter"/>
</dbReference>
<dbReference type="EMBL" id="UINC01005491">
    <property type="protein sequence ID" value="SVA21663.1"/>
    <property type="molecule type" value="Genomic_DNA"/>
</dbReference>
<evidence type="ECO:0000256" key="1">
    <source>
        <dbReference type="ARBA" id="ARBA00004651"/>
    </source>
</evidence>
<evidence type="ECO:0008006" key="8">
    <source>
        <dbReference type="Google" id="ProtNLM"/>
    </source>
</evidence>
<protein>
    <recommendedName>
        <fullName evidence="8">LPS export ABC transporter permease LptG</fullName>
    </recommendedName>
</protein>
<dbReference type="AlphaFoldDB" id="A0A381U596"/>
<sequence length="348" mass="38811">MAVSLAISTLVVLLIDSAELARRISKVGEGDFLLASKLALLKLPEMLLEVLPFIILFGSLGTFFLLARSSELIIVRVSGLSIWQFLLPIIIIVLTLGFIIIFFIQPFIASSTERFKELEAKFIRGQENLITLSENGLWLKEEGENNNDYYIIHALGLGDQGNNLENVIFFHHDNQGRLLKRIDTDKAILDNGKWELSDVWIQKNKQPSSFSKSLLISTNLSPDQIQENFSPPETFSIWKLPKFINITENAGFSSLRHKTRLYILIAFPFFLASMVLAAAPFSINFLRTGKINYLLLGGLITGFVIYTFSNVVEAFGASGAINPILSAWLPPIIAILTGITALLFTEES</sequence>
<dbReference type="InterPro" id="IPR005495">
    <property type="entry name" value="LptG/LptF_permease"/>
</dbReference>
<organism evidence="7">
    <name type="scientific">marine metagenome</name>
    <dbReference type="NCBI Taxonomy" id="408172"/>
    <lineage>
        <taxon>unclassified sequences</taxon>
        <taxon>metagenomes</taxon>
        <taxon>ecological metagenomes</taxon>
    </lineage>
</organism>
<accession>A0A381U596</accession>
<keyword evidence="2" id="KW-1003">Cell membrane</keyword>
<feature type="transmembrane region" description="Helical" evidence="6">
    <location>
        <begin position="261"/>
        <end position="281"/>
    </location>
</feature>
<evidence type="ECO:0000256" key="5">
    <source>
        <dbReference type="ARBA" id="ARBA00023136"/>
    </source>
</evidence>
<evidence type="ECO:0000256" key="2">
    <source>
        <dbReference type="ARBA" id="ARBA00022475"/>
    </source>
</evidence>
<proteinExistence type="predicted"/>
<dbReference type="Pfam" id="PF03739">
    <property type="entry name" value="LptF_LptG"/>
    <property type="match status" value="1"/>
</dbReference>
<reference evidence="7" key="1">
    <citation type="submission" date="2018-05" db="EMBL/GenBank/DDBJ databases">
        <authorList>
            <person name="Lanie J.A."/>
            <person name="Ng W.-L."/>
            <person name="Kazmierczak K.M."/>
            <person name="Andrzejewski T.M."/>
            <person name="Davidsen T.M."/>
            <person name="Wayne K.J."/>
            <person name="Tettelin H."/>
            <person name="Glass J.I."/>
            <person name="Rusch D."/>
            <person name="Podicherti R."/>
            <person name="Tsui H.-C.T."/>
            <person name="Winkler M.E."/>
        </authorList>
    </citation>
    <scope>NUCLEOTIDE SEQUENCE</scope>
</reference>
<feature type="transmembrane region" description="Helical" evidence="6">
    <location>
        <begin position="47"/>
        <end position="67"/>
    </location>
</feature>
<evidence type="ECO:0000256" key="3">
    <source>
        <dbReference type="ARBA" id="ARBA00022692"/>
    </source>
</evidence>
<name>A0A381U596_9ZZZZ</name>
<feature type="transmembrane region" description="Helical" evidence="6">
    <location>
        <begin position="79"/>
        <end position="104"/>
    </location>
</feature>
<evidence type="ECO:0000256" key="6">
    <source>
        <dbReference type="SAM" id="Phobius"/>
    </source>
</evidence>
<gene>
    <name evidence="7" type="ORF">METZ01_LOCUS74517</name>
</gene>
<comment type="subcellular location">
    <subcellularLocation>
        <location evidence="1">Cell membrane</location>
        <topology evidence="1">Multi-pass membrane protein</topology>
    </subcellularLocation>
</comment>
<keyword evidence="3 6" id="KW-0812">Transmembrane</keyword>
<keyword evidence="5 6" id="KW-0472">Membrane</keyword>
<feature type="transmembrane region" description="Helical" evidence="6">
    <location>
        <begin position="324"/>
        <end position="344"/>
    </location>
</feature>
<evidence type="ECO:0000256" key="4">
    <source>
        <dbReference type="ARBA" id="ARBA00022989"/>
    </source>
</evidence>
<dbReference type="GO" id="GO:0043190">
    <property type="term" value="C:ATP-binding cassette (ABC) transporter complex"/>
    <property type="evidence" value="ECO:0007669"/>
    <property type="project" value="InterPro"/>
</dbReference>
<keyword evidence="4 6" id="KW-1133">Transmembrane helix</keyword>
<dbReference type="PANTHER" id="PTHR33529">
    <property type="entry name" value="SLR0882 PROTEIN-RELATED"/>
    <property type="match status" value="1"/>
</dbReference>
<feature type="transmembrane region" description="Helical" evidence="6">
    <location>
        <begin position="293"/>
        <end position="312"/>
    </location>
</feature>
<dbReference type="NCBIfam" id="TIGR04408">
    <property type="entry name" value="LptG_lptG"/>
    <property type="match status" value="1"/>
</dbReference>
<evidence type="ECO:0000313" key="7">
    <source>
        <dbReference type="EMBL" id="SVA21663.1"/>
    </source>
</evidence>
<dbReference type="InterPro" id="IPR030923">
    <property type="entry name" value="LptG"/>
</dbReference>
<dbReference type="PANTHER" id="PTHR33529:SF2">
    <property type="entry name" value="LIPOPOLYSACCHARIDE EXPORT SYSTEM PERMEASE PROTEIN LPTG"/>
    <property type="match status" value="1"/>
</dbReference>